<dbReference type="EMBL" id="DVGB01000005">
    <property type="protein sequence ID" value="HIR00777.1"/>
    <property type="molecule type" value="Genomic_DNA"/>
</dbReference>
<dbReference type="GO" id="GO:0009318">
    <property type="term" value="C:exodeoxyribonuclease VII complex"/>
    <property type="evidence" value="ECO:0007669"/>
    <property type="project" value="UniProtKB-UniRule"/>
</dbReference>
<evidence type="ECO:0000256" key="3">
    <source>
        <dbReference type="ARBA" id="ARBA00022722"/>
    </source>
</evidence>
<dbReference type="InterPro" id="IPR003761">
    <property type="entry name" value="Exonuc_VII_S"/>
</dbReference>
<keyword evidence="3" id="KW-0540">Nuclease</keyword>
<evidence type="ECO:0000256" key="6">
    <source>
        <dbReference type="NCBIfam" id="TIGR01280"/>
    </source>
</evidence>
<dbReference type="GO" id="GO:0006308">
    <property type="term" value="P:DNA catabolic process"/>
    <property type="evidence" value="ECO:0007669"/>
    <property type="project" value="UniProtKB-UniRule"/>
</dbReference>
<dbReference type="GO" id="GO:0008855">
    <property type="term" value="F:exodeoxyribonuclease VII activity"/>
    <property type="evidence" value="ECO:0007669"/>
    <property type="project" value="UniProtKB-UniRule"/>
</dbReference>
<evidence type="ECO:0000256" key="1">
    <source>
        <dbReference type="ARBA" id="ARBA00009998"/>
    </source>
</evidence>
<dbReference type="Pfam" id="PF02609">
    <property type="entry name" value="Exonuc_VII_S"/>
    <property type="match status" value="1"/>
</dbReference>
<dbReference type="Gene3D" id="1.10.287.1040">
    <property type="entry name" value="Exonuclease VII, small subunit"/>
    <property type="match status" value="1"/>
</dbReference>
<accession>A0A9D0ZYQ6</accession>
<dbReference type="AlphaFoldDB" id="A0A9D0ZYQ6"/>
<keyword evidence="2" id="KW-0963">Cytoplasm</keyword>
<dbReference type="Proteomes" id="UP000824261">
    <property type="component" value="Unassembled WGS sequence"/>
</dbReference>
<proteinExistence type="inferred from homology"/>
<evidence type="ECO:0000313" key="7">
    <source>
        <dbReference type="EMBL" id="HIR00777.1"/>
    </source>
</evidence>
<reference evidence="7" key="2">
    <citation type="journal article" date="2021" name="PeerJ">
        <title>Extensive microbial diversity within the chicken gut microbiome revealed by metagenomics and culture.</title>
        <authorList>
            <person name="Gilroy R."/>
            <person name="Ravi A."/>
            <person name="Getino M."/>
            <person name="Pursley I."/>
            <person name="Horton D.L."/>
            <person name="Alikhan N.F."/>
            <person name="Baker D."/>
            <person name="Gharbi K."/>
            <person name="Hall N."/>
            <person name="Watson M."/>
            <person name="Adriaenssens E.M."/>
            <person name="Foster-Nyarko E."/>
            <person name="Jarju S."/>
            <person name="Secka A."/>
            <person name="Antonio M."/>
            <person name="Oren A."/>
            <person name="Chaudhuri R.R."/>
            <person name="La Ragione R."/>
            <person name="Hildebrand F."/>
            <person name="Pallen M.J."/>
        </authorList>
    </citation>
    <scope>NUCLEOTIDE SEQUENCE</scope>
    <source>
        <strain evidence="7">ChiGjej1B1-2707</strain>
    </source>
</reference>
<reference evidence="7" key="1">
    <citation type="submission" date="2020-10" db="EMBL/GenBank/DDBJ databases">
        <authorList>
            <person name="Gilroy R."/>
        </authorList>
    </citation>
    <scope>NUCLEOTIDE SEQUENCE</scope>
    <source>
        <strain evidence="7">ChiGjej1B1-2707</strain>
    </source>
</reference>
<comment type="similarity">
    <text evidence="1">Belongs to the XseB family.</text>
</comment>
<dbReference type="NCBIfam" id="TIGR01280">
    <property type="entry name" value="xseB"/>
    <property type="match status" value="1"/>
</dbReference>
<dbReference type="EC" id="3.1.11.6" evidence="6"/>
<organism evidence="7 8">
    <name type="scientific">Candidatus Aveggerthella stercoripullorum</name>
    <dbReference type="NCBI Taxonomy" id="2840688"/>
    <lineage>
        <taxon>Bacteria</taxon>
        <taxon>Bacillati</taxon>
        <taxon>Actinomycetota</taxon>
        <taxon>Coriobacteriia</taxon>
        <taxon>Eggerthellales</taxon>
        <taxon>Eggerthellaceae</taxon>
        <taxon>Eggerthellaceae incertae sedis</taxon>
        <taxon>Candidatus Aveggerthella</taxon>
    </lineage>
</organism>
<dbReference type="SUPFAM" id="SSF116842">
    <property type="entry name" value="XseB-like"/>
    <property type="match status" value="1"/>
</dbReference>
<sequence>MTADGPEEESGPFAEVRGRLEEIVREVGREDISLDAALDLYEEAVKLGTKATELLEGQAS</sequence>
<dbReference type="InterPro" id="IPR037004">
    <property type="entry name" value="Exonuc_VII_ssu_sf"/>
</dbReference>
<keyword evidence="5" id="KW-0269">Exonuclease</keyword>
<evidence type="ECO:0000256" key="5">
    <source>
        <dbReference type="ARBA" id="ARBA00022839"/>
    </source>
</evidence>
<gene>
    <name evidence="7" type="primary">xseB</name>
    <name evidence="7" type="ORF">IAA69_00645</name>
</gene>
<keyword evidence="4 7" id="KW-0378">Hydrolase</keyword>
<evidence type="ECO:0000313" key="8">
    <source>
        <dbReference type="Proteomes" id="UP000824261"/>
    </source>
</evidence>
<protein>
    <recommendedName>
        <fullName evidence="6">Exodeoxyribonuclease VII small subunit</fullName>
        <ecNumber evidence="6">3.1.11.6</ecNumber>
    </recommendedName>
</protein>
<name>A0A9D0ZYQ6_9ACTN</name>
<comment type="caution">
    <text evidence="7">The sequence shown here is derived from an EMBL/GenBank/DDBJ whole genome shotgun (WGS) entry which is preliminary data.</text>
</comment>
<evidence type="ECO:0000256" key="2">
    <source>
        <dbReference type="ARBA" id="ARBA00022490"/>
    </source>
</evidence>
<evidence type="ECO:0000256" key="4">
    <source>
        <dbReference type="ARBA" id="ARBA00022801"/>
    </source>
</evidence>